<keyword evidence="13" id="KW-1185">Reference proteome</keyword>
<dbReference type="InterPro" id="IPR011768">
    <property type="entry name" value="Transl_elongation_fac_P"/>
</dbReference>
<evidence type="ECO:0000256" key="6">
    <source>
        <dbReference type="ARBA" id="ARBA00022917"/>
    </source>
</evidence>
<name>A0ABZ3F813_9HELI</name>
<dbReference type="HAMAP" id="MF_00141">
    <property type="entry name" value="EF_P"/>
    <property type="match status" value="1"/>
</dbReference>
<dbReference type="InterPro" id="IPR014722">
    <property type="entry name" value="Rib_uL2_dom2"/>
</dbReference>
<keyword evidence="5 7" id="KW-0251">Elongation factor</keyword>
<dbReference type="PANTHER" id="PTHR30053:SF12">
    <property type="entry name" value="ELONGATION FACTOR P (EF-P) FAMILY PROTEIN"/>
    <property type="match status" value="1"/>
</dbReference>
<evidence type="ECO:0000256" key="2">
    <source>
        <dbReference type="ARBA" id="ARBA00004815"/>
    </source>
</evidence>
<keyword evidence="6 7" id="KW-0648">Protein biosynthesis</keyword>
<dbReference type="Pfam" id="PF09285">
    <property type="entry name" value="Elong-fact-P_C"/>
    <property type="match status" value="1"/>
</dbReference>
<evidence type="ECO:0000256" key="9">
    <source>
        <dbReference type="RuleBase" id="RU004389"/>
    </source>
</evidence>
<dbReference type="Pfam" id="PF01132">
    <property type="entry name" value="EFP"/>
    <property type="match status" value="1"/>
</dbReference>
<dbReference type="InterPro" id="IPR001059">
    <property type="entry name" value="Transl_elong_P/YeiP_cen"/>
</dbReference>
<dbReference type="GO" id="GO:0003746">
    <property type="term" value="F:translation elongation factor activity"/>
    <property type="evidence" value="ECO:0007669"/>
    <property type="project" value="UniProtKB-KW"/>
</dbReference>
<sequence>MAIGMSELKKGLKIEIDGIPYRITEYQHVKPGKGAAFVRAKIKSFLDGKVIEKTFHAGDKCEEPNLEERTMQFLYHDGSAFQFMDTATYEQIALSDDQVSDVAKWLIDGLNVQILFHNQKAISVDVPLVVELTITETAPNFKGDTSSGGKKPATLETGAVVQVPFHVLEGEKIKVNTETGEYLEKVK</sequence>
<dbReference type="EMBL" id="CP145316">
    <property type="protein sequence ID" value="XAM18272.1"/>
    <property type="molecule type" value="Genomic_DNA"/>
</dbReference>
<keyword evidence="4 7" id="KW-0963">Cytoplasm</keyword>
<evidence type="ECO:0000313" key="12">
    <source>
        <dbReference type="EMBL" id="XAM18272.1"/>
    </source>
</evidence>
<evidence type="ECO:0000313" key="13">
    <source>
        <dbReference type="Proteomes" id="UP001434737"/>
    </source>
</evidence>
<dbReference type="InterPro" id="IPR008991">
    <property type="entry name" value="Translation_prot_SH3-like_sf"/>
</dbReference>
<dbReference type="Gene3D" id="2.40.50.140">
    <property type="entry name" value="Nucleic acid-binding proteins"/>
    <property type="match status" value="2"/>
</dbReference>
<comment type="pathway">
    <text evidence="2 7">Protein biosynthesis; polypeptide chain elongation.</text>
</comment>
<accession>A0ABZ3F813</accession>
<dbReference type="PROSITE" id="PS01275">
    <property type="entry name" value="EFP"/>
    <property type="match status" value="1"/>
</dbReference>
<organism evidence="12 13">
    <name type="scientific">Helicobacter mastomyrinus</name>
    <dbReference type="NCBI Taxonomy" id="287948"/>
    <lineage>
        <taxon>Bacteria</taxon>
        <taxon>Pseudomonadati</taxon>
        <taxon>Campylobacterota</taxon>
        <taxon>Epsilonproteobacteria</taxon>
        <taxon>Campylobacterales</taxon>
        <taxon>Helicobacteraceae</taxon>
        <taxon>Helicobacter</taxon>
    </lineage>
</organism>
<evidence type="ECO:0000256" key="7">
    <source>
        <dbReference type="HAMAP-Rule" id="MF_00141"/>
    </source>
</evidence>
<dbReference type="NCBIfam" id="TIGR00038">
    <property type="entry name" value="efp"/>
    <property type="match status" value="1"/>
</dbReference>
<dbReference type="Pfam" id="PF08207">
    <property type="entry name" value="EFP_N"/>
    <property type="match status" value="1"/>
</dbReference>
<evidence type="ECO:0000256" key="4">
    <source>
        <dbReference type="ARBA" id="ARBA00022490"/>
    </source>
</evidence>
<dbReference type="Proteomes" id="UP001434737">
    <property type="component" value="Chromosome"/>
</dbReference>
<dbReference type="SMART" id="SM00841">
    <property type="entry name" value="Elong-fact-P_C"/>
    <property type="match status" value="1"/>
</dbReference>
<dbReference type="InterPro" id="IPR015365">
    <property type="entry name" value="Elong-fact-P_C"/>
</dbReference>
<comment type="function">
    <text evidence="7">Involved in peptide bond synthesis. Stimulates efficient translation and peptide-bond synthesis on native or reconstituted 70S ribosomes in vitro. Probably functions indirectly by altering the affinity of the ribosome for aminoacyl-tRNA, thus increasing their reactivity as acceptors for peptidyl transferase.</text>
</comment>
<reference evidence="12 13" key="1">
    <citation type="submission" date="2024-02" db="EMBL/GenBank/DDBJ databases">
        <title>Genome and pathogenicity analysis of Helicobacter mastomyrinus isolated from mice.</title>
        <authorList>
            <person name="Zhu L."/>
        </authorList>
    </citation>
    <scope>NUCLEOTIDE SEQUENCE [LARGE SCALE GENOMIC DNA]</scope>
    <source>
        <strain evidence="12 13">Hm-17</strain>
    </source>
</reference>
<comment type="subcellular location">
    <subcellularLocation>
        <location evidence="1 7">Cytoplasm</location>
    </subcellularLocation>
</comment>
<dbReference type="InterPro" id="IPR013852">
    <property type="entry name" value="Transl_elong_P/YeiP_CS"/>
</dbReference>
<dbReference type="SMART" id="SM01185">
    <property type="entry name" value="EFP"/>
    <property type="match status" value="1"/>
</dbReference>
<dbReference type="SUPFAM" id="SSF50104">
    <property type="entry name" value="Translation proteins SH3-like domain"/>
    <property type="match status" value="1"/>
</dbReference>
<evidence type="ECO:0000256" key="1">
    <source>
        <dbReference type="ARBA" id="ARBA00004496"/>
    </source>
</evidence>
<dbReference type="CDD" id="cd04470">
    <property type="entry name" value="S1_EF-P_repeat_1"/>
    <property type="match status" value="1"/>
</dbReference>
<dbReference type="SUPFAM" id="SSF50249">
    <property type="entry name" value="Nucleic acid-binding proteins"/>
    <property type="match status" value="2"/>
</dbReference>
<protein>
    <recommendedName>
        <fullName evidence="7 8">Elongation factor P</fullName>
        <shortName evidence="7">EF-P</shortName>
    </recommendedName>
</protein>
<proteinExistence type="inferred from homology"/>
<feature type="domain" description="Translation elongation factor P/YeiP central" evidence="11">
    <location>
        <begin position="68"/>
        <end position="122"/>
    </location>
</feature>
<dbReference type="Gene3D" id="2.30.30.30">
    <property type="match status" value="1"/>
</dbReference>
<dbReference type="InterPro" id="IPR013185">
    <property type="entry name" value="Transl_elong_KOW-like"/>
</dbReference>
<dbReference type="PANTHER" id="PTHR30053">
    <property type="entry name" value="ELONGATION FACTOR P"/>
    <property type="match status" value="1"/>
</dbReference>
<evidence type="ECO:0000256" key="8">
    <source>
        <dbReference type="NCBIfam" id="TIGR00038"/>
    </source>
</evidence>
<evidence type="ECO:0000256" key="3">
    <source>
        <dbReference type="ARBA" id="ARBA00009479"/>
    </source>
</evidence>
<dbReference type="InterPro" id="IPR012340">
    <property type="entry name" value="NA-bd_OB-fold"/>
</dbReference>
<dbReference type="RefSeq" id="WP_295702205.1">
    <property type="nucleotide sequence ID" value="NZ_CP145316.1"/>
</dbReference>
<evidence type="ECO:0000259" key="10">
    <source>
        <dbReference type="SMART" id="SM00841"/>
    </source>
</evidence>
<evidence type="ECO:0000259" key="11">
    <source>
        <dbReference type="SMART" id="SM01185"/>
    </source>
</evidence>
<comment type="similarity">
    <text evidence="3 7 9">Belongs to the elongation factor P family.</text>
</comment>
<dbReference type="CDD" id="cd05794">
    <property type="entry name" value="S1_EF-P_repeat_2"/>
    <property type="match status" value="1"/>
</dbReference>
<dbReference type="PIRSF" id="PIRSF005901">
    <property type="entry name" value="EF-P"/>
    <property type="match status" value="1"/>
</dbReference>
<gene>
    <name evidence="7 12" type="primary">efp</name>
    <name evidence="12" type="ORF">V3I05_00825</name>
</gene>
<dbReference type="NCBIfam" id="NF001810">
    <property type="entry name" value="PRK00529.1"/>
    <property type="match status" value="1"/>
</dbReference>
<dbReference type="InterPro" id="IPR020599">
    <property type="entry name" value="Transl_elong_fac_P/YeiP"/>
</dbReference>
<feature type="domain" description="Elongation factor P C-terminal" evidence="10">
    <location>
        <begin position="130"/>
        <end position="185"/>
    </location>
</feature>
<evidence type="ECO:0000256" key="5">
    <source>
        <dbReference type="ARBA" id="ARBA00022768"/>
    </source>
</evidence>